<dbReference type="OrthoDB" id="1909968at2759"/>
<sequence>MKTYAFARVNRNRKLSSRVDSEGNMNPTWNDKFVFRVDDEFLRHDTSVVMIEIYIAHWFRDTLVGTVRILVGNLIPPPAQPHHRRQQHYGGM</sequence>
<evidence type="ECO:0000313" key="2">
    <source>
        <dbReference type="EMBL" id="CAA2938749.1"/>
    </source>
</evidence>
<dbReference type="Pfam" id="PF00168">
    <property type="entry name" value="C2"/>
    <property type="match status" value="1"/>
</dbReference>
<dbReference type="AlphaFoldDB" id="A0A8S0PBP2"/>
<accession>A0A8S0PBP2</accession>
<evidence type="ECO:0000259" key="1">
    <source>
        <dbReference type="PROSITE" id="PS50004"/>
    </source>
</evidence>
<dbReference type="InterPro" id="IPR035892">
    <property type="entry name" value="C2_domain_sf"/>
</dbReference>
<dbReference type="PANTHER" id="PTHR32246">
    <property type="entry name" value="INGRESSION PROTEIN FIC1"/>
    <property type="match status" value="1"/>
</dbReference>
<evidence type="ECO:0000313" key="3">
    <source>
        <dbReference type="Proteomes" id="UP000594638"/>
    </source>
</evidence>
<gene>
    <name evidence="2" type="ORF">OLEA9_A079265</name>
</gene>
<name>A0A8S0PBP2_OLEEU</name>
<dbReference type="PROSITE" id="PS50004">
    <property type="entry name" value="C2"/>
    <property type="match status" value="1"/>
</dbReference>
<dbReference type="EMBL" id="CACTIH010000038">
    <property type="protein sequence ID" value="CAA2938749.1"/>
    <property type="molecule type" value="Genomic_DNA"/>
</dbReference>
<protein>
    <submittedName>
        <fullName evidence="2">Auxin-responsive IAA13</fullName>
    </submittedName>
</protein>
<dbReference type="Proteomes" id="UP000594638">
    <property type="component" value="Unassembled WGS sequence"/>
</dbReference>
<reference evidence="2 3" key="1">
    <citation type="submission" date="2019-12" db="EMBL/GenBank/DDBJ databases">
        <authorList>
            <person name="Alioto T."/>
            <person name="Alioto T."/>
            <person name="Gomez Garrido J."/>
        </authorList>
    </citation>
    <scope>NUCLEOTIDE SEQUENCE [LARGE SCALE GENOMIC DNA]</scope>
</reference>
<organism evidence="2 3">
    <name type="scientific">Olea europaea subsp. europaea</name>
    <dbReference type="NCBI Taxonomy" id="158383"/>
    <lineage>
        <taxon>Eukaryota</taxon>
        <taxon>Viridiplantae</taxon>
        <taxon>Streptophyta</taxon>
        <taxon>Embryophyta</taxon>
        <taxon>Tracheophyta</taxon>
        <taxon>Spermatophyta</taxon>
        <taxon>Magnoliopsida</taxon>
        <taxon>eudicotyledons</taxon>
        <taxon>Gunneridae</taxon>
        <taxon>Pentapetalae</taxon>
        <taxon>asterids</taxon>
        <taxon>lamiids</taxon>
        <taxon>Lamiales</taxon>
        <taxon>Oleaceae</taxon>
        <taxon>Oleeae</taxon>
        <taxon>Olea</taxon>
    </lineage>
</organism>
<dbReference type="SUPFAM" id="SSF49562">
    <property type="entry name" value="C2 domain (Calcium/lipid-binding domain, CaLB)"/>
    <property type="match status" value="1"/>
</dbReference>
<dbReference type="Gramene" id="OE9A079265T1">
    <property type="protein sequence ID" value="OE9A079265C1"/>
    <property type="gene ID" value="OE9A079265"/>
</dbReference>
<comment type="caution">
    <text evidence="2">The sequence shown here is derived from an EMBL/GenBank/DDBJ whole genome shotgun (WGS) entry which is preliminary data.</text>
</comment>
<feature type="domain" description="C2" evidence="1">
    <location>
        <begin position="1"/>
        <end position="86"/>
    </location>
</feature>
<dbReference type="InterPro" id="IPR000008">
    <property type="entry name" value="C2_dom"/>
</dbReference>
<dbReference type="Gene3D" id="2.60.40.150">
    <property type="entry name" value="C2 domain"/>
    <property type="match status" value="1"/>
</dbReference>
<proteinExistence type="predicted"/>
<keyword evidence="3" id="KW-1185">Reference proteome</keyword>
<dbReference type="PANTHER" id="PTHR32246:SF143">
    <property type="entry name" value="CALCIUM-DEPENDENT LIPID-BINDING (CALB DOMAIN) FAMILY PROTEIN"/>
    <property type="match status" value="1"/>
</dbReference>